<protein>
    <recommendedName>
        <fullName evidence="7">UvrABC system protein C</fullName>
        <shortName evidence="7">Protein UvrC</shortName>
    </recommendedName>
    <alternativeName>
        <fullName evidence="7">Excinuclease ABC subunit C</fullName>
    </alternativeName>
</protein>
<dbReference type="FunFam" id="3.40.1440.10:FF:000001">
    <property type="entry name" value="UvrABC system protein C"/>
    <property type="match status" value="1"/>
</dbReference>
<dbReference type="SMART" id="SM00465">
    <property type="entry name" value="GIYc"/>
    <property type="match status" value="1"/>
</dbReference>
<dbReference type="CDD" id="cd10434">
    <property type="entry name" value="GIY-YIG_UvrC_Cho"/>
    <property type="match status" value="1"/>
</dbReference>
<evidence type="ECO:0000256" key="1">
    <source>
        <dbReference type="ARBA" id="ARBA00022490"/>
    </source>
</evidence>
<keyword evidence="4 7" id="KW-0267">Excision nuclease</keyword>
<dbReference type="InterPro" id="IPR050066">
    <property type="entry name" value="UvrABC_protein_C"/>
</dbReference>
<gene>
    <name evidence="7" type="primary">uvrC</name>
    <name evidence="11" type="ORF">IAC94_00835</name>
</gene>
<dbReference type="InterPro" id="IPR000305">
    <property type="entry name" value="GIY-YIG_endonuc"/>
</dbReference>
<evidence type="ECO:0000256" key="3">
    <source>
        <dbReference type="ARBA" id="ARBA00022769"/>
    </source>
</evidence>
<dbReference type="SUPFAM" id="SSF82771">
    <property type="entry name" value="GIY-YIG endonuclease"/>
    <property type="match status" value="1"/>
</dbReference>
<dbReference type="Pfam" id="PF01541">
    <property type="entry name" value="GIY-YIG"/>
    <property type="match status" value="1"/>
</dbReference>
<dbReference type="HAMAP" id="MF_00203">
    <property type="entry name" value="UvrC"/>
    <property type="match status" value="1"/>
</dbReference>
<comment type="subcellular location">
    <subcellularLocation>
        <location evidence="7">Cytoplasm</location>
    </subcellularLocation>
</comment>
<dbReference type="AlphaFoldDB" id="A0A9D1DZH6"/>
<dbReference type="InterPro" id="IPR047296">
    <property type="entry name" value="GIY-YIG_UvrC_Cho"/>
</dbReference>
<dbReference type="GO" id="GO:0005737">
    <property type="term" value="C:cytoplasm"/>
    <property type="evidence" value="ECO:0007669"/>
    <property type="project" value="UniProtKB-SubCell"/>
</dbReference>
<dbReference type="Gene3D" id="3.40.1440.10">
    <property type="entry name" value="GIY-YIG endonuclease"/>
    <property type="match status" value="1"/>
</dbReference>
<evidence type="ECO:0000313" key="12">
    <source>
        <dbReference type="Proteomes" id="UP000886744"/>
    </source>
</evidence>
<keyword evidence="1 7" id="KW-0963">Cytoplasm</keyword>
<dbReference type="NCBIfam" id="TIGR00194">
    <property type="entry name" value="uvrC"/>
    <property type="match status" value="1"/>
</dbReference>
<dbReference type="InterPro" id="IPR001943">
    <property type="entry name" value="UVR_dom"/>
</dbReference>
<dbReference type="EMBL" id="DVHI01000014">
    <property type="protein sequence ID" value="HIR62055.1"/>
    <property type="molecule type" value="Genomic_DNA"/>
</dbReference>
<dbReference type="PROSITE" id="PS50164">
    <property type="entry name" value="GIY_YIG"/>
    <property type="match status" value="1"/>
</dbReference>
<comment type="subunit">
    <text evidence="7">Interacts with UvrB in an incision complex.</text>
</comment>
<dbReference type="GO" id="GO:0009381">
    <property type="term" value="F:excinuclease ABC activity"/>
    <property type="evidence" value="ECO:0007669"/>
    <property type="project" value="UniProtKB-UniRule"/>
</dbReference>
<dbReference type="PANTHER" id="PTHR30562:SF1">
    <property type="entry name" value="UVRABC SYSTEM PROTEIN C"/>
    <property type="match status" value="1"/>
</dbReference>
<keyword evidence="2 7" id="KW-0227">DNA damage</keyword>
<name>A0A9D1DZH6_9BACT</name>
<dbReference type="InterPro" id="IPR036876">
    <property type="entry name" value="UVR_dom_sf"/>
</dbReference>
<dbReference type="PANTHER" id="PTHR30562">
    <property type="entry name" value="UVRC/OXIDOREDUCTASE"/>
    <property type="match status" value="1"/>
</dbReference>
<feature type="domain" description="UVR" evidence="8">
    <location>
        <begin position="209"/>
        <end position="244"/>
    </location>
</feature>
<dbReference type="Gene3D" id="3.30.420.340">
    <property type="entry name" value="UvrC, RNAse H endonuclease domain"/>
    <property type="match status" value="1"/>
</dbReference>
<sequence>MSKHPANIGIILKMLPHSPGVYRFLDSGGTVIYVGKAKDLKNRVSQYFRPNGLNRKTQVMVSKIADIQHTVVGSESDAFLLENNLIKQFQPRYNILLKDGKTYPWICLHNEPFPRVTVTRRFVRDGSRYFGPYSSAMHAHNLLSLINSLYRLRTCRLPLTGEGIAKGKFKVCLDYHLGRCAGPCVGKFSEEEYRAQTEAIIQILKGNSWSLIKDFERRMKECAGQLRFEEAQEWKEKMELLEKHYAKSLIVNAKGINVDVFYIIFEGTEAFGSFLRVHDGGIIQSMNLEIRMRIEEQEPEVLGSFISGVYEKLRDYGEEAGTRPPEIVVPFMPDMPEALPGITFTVPEKGDRLALLELGRKNAAAIKFERLKHEEFVNPEEHSARIVENLRKDLGMDVPPVHIECFDNSNIQGTNPVASCVVFRDGAPSRKDYRHFNIKTVVGPDDFASMKEVVNRRYTRLLAEGQGLPQLIVIDGGRGQVNAAYEALDEIGLIGKVKLIGLAKRMEEVIVPGDPYPHFIDRNSTSLKVLMHIRDEAHRFGITHHRNRRSASSLVSELDGIPGVGAVSREKLVTKYRTISKIKKAPYREVVNVIGRRAADALFEWFALDKS</sequence>
<dbReference type="InterPro" id="IPR035901">
    <property type="entry name" value="GIY-YIG_endonuc_sf"/>
</dbReference>
<dbReference type="InterPro" id="IPR004791">
    <property type="entry name" value="UvrC"/>
</dbReference>
<dbReference type="SUPFAM" id="SSF46600">
    <property type="entry name" value="C-terminal UvrC-binding domain of UvrB"/>
    <property type="match status" value="1"/>
</dbReference>
<dbReference type="Proteomes" id="UP000886744">
    <property type="component" value="Unassembled WGS sequence"/>
</dbReference>
<dbReference type="GO" id="GO:0009380">
    <property type="term" value="C:excinuclease repair complex"/>
    <property type="evidence" value="ECO:0007669"/>
    <property type="project" value="InterPro"/>
</dbReference>
<feature type="domain" description="UvrC family homology region profile" evidence="10">
    <location>
        <begin position="260"/>
        <end position="488"/>
    </location>
</feature>
<dbReference type="PROSITE" id="PS50165">
    <property type="entry name" value="UVRC"/>
    <property type="match status" value="1"/>
</dbReference>
<evidence type="ECO:0000259" key="9">
    <source>
        <dbReference type="PROSITE" id="PS50164"/>
    </source>
</evidence>
<keyword evidence="6 7" id="KW-0742">SOS response</keyword>
<dbReference type="Gene3D" id="1.10.150.20">
    <property type="entry name" value="5' to 3' exonuclease, C-terminal subdomain"/>
    <property type="match status" value="1"/>
</dbReference>
<evidence type="ECO:0000259" key="8">
    <source>
        <dbReference type="PROSITE" id="PS50151"/>
    </source>
</evidence>
<evidence type="ECO:0000256" key="4">
    <source>
        <dbReference type="ARBA" id="ARBA00022881"/>
    </source>
</evidence>
<accession>A0A9D1DZH6</accession>
<comment type="similarity">
    <text evidence="7">Belongs to the UvrC family.</text>
</comment>
<dbReference type="SUPFAM" id="SSF47781">
    <property type="entry name" value="RuvA domain 2-like"/>
    <property type="match status" value="1"/>
</dbReference>
<evidence type="ECO:0000256" key="7">
    <source>
        <dbReference type="HAMAP-Rule" id="MF_00203"/>
    </source>
</evidence>
<dbReference type="NCBIfam" id="NF001824">
    <property type="entry name" value="PRK00558.1-5"/>
    <property type="match status" value="1"/>
</dbReference>
<dbReference type="PROSITE" id="PS50151">
    <property type="entry name" value="UVR"/>
    <property type="match status" value="1"/>
</dbReference>
<comment type="caution">
    <text evidence="11">The sequence shown here is derived from an EMBL/GenBank/DDBJ whole genome shotgun (WGS) entry which is preliminary data.</text>
</comment>
<dbReference type="Pfam" id="PF22920">
    <property type="entry name" value="UvrC_RNaseH"/>
    <property type="match status" value="1"/>
</dbReference>
<dbReference type="GO" id="GO:0003677">
    <property type="term" value="F:DNA binding"/>
    <property type="evidence" value="ECO:0007669"/>
    <property type="project" value="UniProtKB-UniRule"/>
</dbReference>
<evidence type="ECO:0000256" key="6">
    <source>
        <dbReference type="ARBA" id="ARBA00023236"/>
    </source>
</evidence>
<evidence type="ECO:0000313" key="11">
    <source>
        <dbReference type="EMBL" id="HIR62055.1"/>
    </source>
</evidence>
<dbReference type="InterPro" id="IPR010994">
    <property type="entry name" value="RuvA_2-like"/>
</dbReference>
<dbReference type="InterPro" id="IPR001162">
    <property type="entry name" value="UvrC_RNase_H_dom"/>
</dbReference>
<reference evidence="11" key="1">
    <citation type="submission" date="2020-10" db="EMBL/GenBank/DDBJ databases">
        <authorList>
            <person name="Gilroy R."/>
        </authorList>
    </citation>
    <scope>NUCLEOTIDE SEQUENCE</scope>
    <source>
        <strain evidence="11">ChiHjej13B12-12457</strain>
    </source>
</reference>
<evidence type="ECO:0000256" key="5">
    <source>
        <dbReference type="ARBA" id="ARBA00023204"/>
    </source>
</evidence>
<keyword evidence="5 7" id="KW-0234">DNA repair</keyword>
<comment type="function">
    <text evidence="7">The UvrABC repair system catalyzes the recognition and processing of DNA lesions. UvrC both incises the 5' and 3' sides of the lesion. The N-terminal half is responsible for the 3' incision and the C-terminal half is responsible for the 5' incision.</text>
</comment>
<dbReference type="GO" id="GO:0006289">
    <property type="term" value="P:nucleotide-excision repair"/>
    <property type="evidence" value="ECO:0007669"/>
    <property type="project" value="UniProtKB-UniRule"/>
</dbReference>
<dbReference type="GO" id="GO:0009432">
    <property type="term" value="P:SOS response"/>
    <property type="evidence" value="ECO:0007669"/>
    <property type="project" value="UniProtKB-UniRule"/>
</dbReference>
<proteinExistence type="inferred from homology"/>
<dbReference type="InterPro" id="IPR038476">
    <property type="entry name" value="UvrC_RNase_H_dom_sf"/>
</dbReference>
<keyword evidence="3 7" id="KW-0228">DNA excision</keyword>
<dbReference type="Pfam" id="PF08459">
    <property type="entry name" value="UvrC_RNaseH_dom"/>
    <property type="match status" value="1"/>
</dbReference>
<evidence type="ECO:0000259" key="10">
    <source>
        <dbReference type="PROSITE" id="PS50165"/>
    </source>
</evidence>
<evidence type="ECO:0000256" key="2">
    <source>
        <dbReference type="ARBA" id="ARBA00022763"/>
    </source>
</evidence>
<organism evidence="11 12">
    <name type="scientific">Candidatus Coprenecus avistercoris</name>
    <dbReference type="NCBI Taxonomy" id="2840730"/>
    <lineage>
        <taxon>Bacteria</taxon>
        <taxon>Pseudomonadati</taxon>
        <taxon>Bacteroidota</taxon>
        <taxon>Bacteroidia</taxon>
        <taxon>Bacteroidales</taxon>
        <taxon>Rikenellaceae</taxon>
        <taxon>Rikenellaceae incertae sedis</taxon>
        <taxon>Candidatus Coprenecus</taxon>
    </lineage>
</organism>
<reference evidence="11" key="2">
    <citation type="journal article" date="2021" name="PeerJ">
        <title>Extensive microbial diversity within the chicken gut microbiome revealed by metagenomics and culture.</title>
        <authorList>
            <person name="Gilroy R."/>
            <person name="Ravi A."/>
            <person name="Getino M."/>
            <person name="Pursley I."/>
            <person name="Horton D.L."/>
            <person name="Alikhan N.F."/>
            <person name="Baker D."/>
            <person name="Gharbi K."/>
            <person name="Hall N."/>
            <person name="Watson M."/>
            <person name="Adriaenssens E.M."/>
            <person name="Foster-Nyarko E."/>
            <person name="Jarju S."/>
            <person name="Secka A."/>
            <person name="Antonio M."/>
            <person name="Oren A."/>
            <person name="Chaudhuri R.R."/>
            <person name="La Ragione R."/>
            <person name="Hildebrand F."/>
            <person name="Pallen M.J."/>
        </authorList>
    </citation>
    <scope>NUCLEOTIDE SEQUENCE</scope>
    <source>
        <strain evidence="11">ChiHjej13B12-12457</strain>
    </source>
</reference>
<feature type="domain" description="GIY-YIG" evidence="9">
    <location>
        <begin position="17"/>
        <end position="95"/>
    </location>
</feature>